<accession>A0AAX4K614</accession>
<dbReference type="AlphaFoldDB" id="A0AAX4K614"/>
<protein>
    <submittedName>
        <fullName evidence="1">Uncharacterized protein</fullName>
    </submittedName>
</protein>
<organism evidence="1 2">
    <name type="scientific">Kwoniella dendrophila CBS 6074</name>
    <dbReference type="NCBI Taxonomy" id="1295534"/>
    <lineage>
        <taxon>Eukaryota</taxon>
        <taxon>Fungi</taxon>
        <taxon>Dikarya</taxon>
        <taxon>Basidiomycota</taxon>
        <taxon>Agaricomycotina</taxon>
        <taxon>Tremellomycetes</taxon>
        <taxon>Tremellales</taxon>
        <taxon>Cryptococcaceae</taxon>
        <taxon>Kwoniella</taxon>
    </lineage>
</organism>
<name>A0AAX4K614_9TREE</name>
<dbReference type="PANTHER" id="PTHR39214:SF1">
    <property type="entry name" value="MICROBODY (PEROXISOME) BIOGENESIS PROTEIN PEROXIN 8 (EUROFUNG)"/>
    <property type="match status" value="1"/>
</dbReference>
<dbReference type="InterPro" id="IPR055334">
    <property type="entry name" value="PEX8-like"/>
</dbReference>
<sequence length="600" mass="67784">MSSVAGPSTSAAAADTLAILPQLLDLLQSPLISNVPSSTLLGAISHFLSQLESPHLEEFISTFLSSRFLWSYDSDEIRNAIRLSVPAKIAKINEDTKDVYFINSRRKRKAREWLNACLKLSAEKKKKIREATLQYHMGLLQGISDIQDIDWGKGRNDLEEMIVLALAEQLDDLTSPDINSICSVIPNIDSDMLQVLDLQKLTSHIETTLYGTLDSFNTQSQQNASNYSRALARSIQVLRSGGPSSQEHARAKMLEFSEEMQKRGEALEEKWESKPRSQLDVDGPMWNKHKLTFSAFLTVASSVLDTILLENASGPDQSPSESDIILQLLVTLGSFSYLIEASQGGFENYHKILYGSLDLISARAGPEGVKTLLSRLTTAEDELNGARAGYALVLAEELINYLDRANIDRLLQLAERCIFQPNHKSSFEASHAFFLALLRISTDNLETDNSQSAFYDALLPNYLNILIRQYSQKHISPEQFRQAFPMIVESASKRSSESLRLCLDRLSSLPPNKEMRQIRITITPYINTPDLPQYLENLAQIILETDKHSEERTDLMKSAFEMVVRDLSDSNKHLGIKWWLKYRRDFEDDEREIGFVRSRL</sequence>
<gene>
    <name evidence="1" type="ORF">L201_007974</name>
</gene>
<evidence type="ECO:0000313" key="2">
    <source>
        <dbReference type="Proteomes" id="UP001355207"/>
    </source>
</evidence>
<proteinExistence type="predicted"/>
<dbReference type="EMBL" id="CP144108">
    <property type="protein sequence ID" value="WWC93010.1"/>
    <property type="molecule type" value="Genomic_DNA"/>
</dbReference>
<dbReference type="Proteomes" id="UP001355207">
    <property type="component" value="Chromosome 11"/>
</dbReference>
<dbReference type="RefSeq" id="XP_066079772.1">
    <property type="nucleotide sequence ID" value="XM_066223675.1"/>
</dbReference>
<evidence type="ECO:0000313" key="1">
    <source>
        <dbReference type="EMBL" id="WWC93010.1"/>
    </source>
</evidence>
<reference evidence="1 2" key="1">
    <citation type="submission" date="2024-01" db="EMBL/GenBank/DDBJ databases">
        <title>Comparative genomics of Cryptococcus and Kwoniella reveals pathogenesis evolution and contrasting modes of karyotype evolution via chromosome fusion or intercentromeric recombination.</title>
        <authorList>
            <person name="Coelho M.A."/>
            <person name="David-Palma M."/>
            <person name="Shea T."/>
            <person name="Bowers K."/>
            <person name="McGinley-Smith S."/>
            <person name="Mohammad A.W."/>
            <person name="Gnirke A."/>
            <person name="Yurkov A.M."/>
            <person name="Nowrousian M."/>
            <person name="Sun S."/>
            <person name="Cuomo C.A."/>
            <person name="Heitman J."/>
        </authorList>
    </citation>
    <scope>NUCLEOTIDE SEQUENCE [LARGE SCALE GENOMIC DNA]</scope>
    <source>
        <strain evidence="1 2">CBS 6074</strain>
    </source>
</reference>
<dbReference type="PANTHER" id="PTHR39214">
    <property type="entry name" value="MICROBODY (PEROXISOME) BIOGENESIS PROTEIN PEROXIN 8 (EUROFUNG)"/>
    <property type="match status" value="1"/>
</dbReference>
<keyword evidence="2" id="KW-1185">Reference proteome</keyword>
<dbReference type="GeneID" id="91098642"/>